<dbReference type="EMBL" id="LAVV01011793">
    <property type="protein sequence ID" value="KNZ47362.1"/>
    <property type="molecule type" value="Genomic_DNA"/>
</dbReference>
<dbReference type="VEuPathDB" id="FungiDB:VP01_6467g1"/>
<dbReference type="SUPFAM" id="SSF53098">
    <property type="entry name" value="Ribonuclease H-like"/>
    <property type="match status" value="1"/>
</dbReference>
<sequence>MFDSHHNTANNSAKFLSLLSQSLLKQVPSIPALKSIAPSKLCKSCVHFFNEGNNAAKYHFSAAKWTQANSLMQLLEPLCEATKMLCASNYPTLNKALPIYILIQPASLIISKIENYLLEALKKPFYVCAMFLDPNFKVSFWKNNKIFIGKFYNLSRFALFQGICRKVPHQSSRKQHSF</sequence>
<evidence type="ECO:0000313" key="2">
    <source>
        <dbReference type="Proteomes" id="UP000037035"/>
    </source>
</evidence>
<dbReference type="AlphaFoldDB" id="A0A0L6UGJ7"/>
<comment type="caution">
    <text evidence="1">The sequence shown here is derived from an EMBL/GenBank/DDBJ whole genome shotgun (WGS) entry which is preliminary data.</text>
</comment>
<dbReference type="Proteomes" id="UP000037035">
    <property type="component" value="Unassembled WGS sequence"/>
</dbReference>
<organism evidence="1 2">
    <name type="scientific">Puccinia sorghi</name>
    <dbReference type="NCBI Taxonomy" id="27349"/>
    <lineage>
        <taxon>Eukaryota</taxon>
        <taxon>Fungi</taxon>
        <taxon>Dikarya</taxon>
        <taxon>Basidiomycota</taxon>
        <taxon>Pucciniomycotina</taxon>
        <taxon>Pucciniomycetes</taxon>
        <taxon>Pucciniales</taxon>
        <taxon>Pucciniaceae</taxon>
        <taxon>Puccinia</taxon>
    </lineage>
</organism>
<dbReference type="InterPro" id="IPR012337">
    <property type="entry name" value="RNaseH-like_sf"/>
</dbReference>
<dbReference type="OrthoDB" id="2505635at2759"/>
<gene>
    <name evidence="1" type="ORF">VP01_6467g1</name>
</gene>
<protein>
    <submittedName>
        <fullName evidence="1">Uncharacterized protein</fullName>
    </submittedName>
</protein>
<accession>A0A0L6UGJ7</accession>
<reference evidence="1 2" key="1">
    <citation type="submission" date="2015-08" db="EMBL/GenBank/DDBJ databases">
        <title>Next Generation Sequencing and Analysis of the Genome of Puccinia sorghi L Schw, the Causal Agent of Maize Common Rust.</title>
        <authorList>
            <person name="Rochi L."/>
            <person name="Burguener G."/>
            <person name="Darino M."/>
            <person name="Turjanski A."/>
            <person name="Kreff E."/>
            <person name="Dieguez M.J."/>
            <person name="Sacco F."/>
        </authorList>
    </citation>
    <scope>NUCLEOTIDE SEQUENCE [LARGE SCALE GENOMIC DNA]</scope>
    <source>
        <strain evidence="1 2">RO10H11247</strain>
    </source>
</reference>
<name>A0A0L6UGJ7_9BASI</name>
<keyword evidence="2" id="KW-1185">Reference proteome</keyword>
<proteinExistence type="predicted"/>
<evidence type="ECO:0000313" key="1">
    <source>
        <dbReference type="EMBL" id="KNZ47362.1"/>
    </source>
</evidence>